<dbReference type="Pfam" id="PF00174">
    <property type="entry name" value="Oxidored_molyb"/>
    <property type="match status" value="1"/>
</dbReference>
<dbReference type="AlphaFoldDB" id="A0A2S8GKL3"/>
<proteinExistence type="predicted"/>
<evidence type="ECO:0000313" key="4">
    <source>
        <dbReference type="Proteomes" id="UP000237819"/>
    </source>
</evidence>
<dbReference type="Gene3D" id="3.90.420.10">
    <property type="entry name" value="Oxidoreductase, molybdopterin-binding domain"/>
    <property type="match status" value="1"/>
</dbReference>
<reference evidence="3 4" key="1">
    <citation type="submission" date="2018-02" db="EMBL/GenBank/DDBJ databases">
        <title>Comparative genomes isolates from brazilian mangrove.</title>
        <authorList>
            <person name="Araujo J.E."/>
            <person name="Taketani R.G."/>
            <person name="Silva M.C.P."/>
            <person name="Loureco M.V."/>
            <person name="Andreote F.D."/>
        </authorList>
    </citation>
    <scope>NUCLEOTIDE SEQUENCE [LARGE SCALE GENOMIC DNA]</scope>
    <source>
        <strain evidence="3 4">Nap-Phe MGV</strain>
    </source>
</reference>
<protein>
    <submittedName>
        <fullName evidence="3">Oxidoreductase</fullName>
    </submittedName>
</protein>
<dbReference type="PANTHER" id="PTHR43032">
    <property type="entry name" value="PROTEIN-METHIONINE-SULFOXIDE REDUCTASE"/>
    <property type="match status" value="1"/>
</dbReference>
<dbReference type="RefSeq" id="WP_105336762.1">
    <property type="nucleotide sequence ID" value="NZ_PUHZ01000017.1"/>
</dbReference>
<comment type="caution">
    <text evidence="3">The sequence shown here is derived from an EMBL/GenBank/DDBJ whole genome shotgun (WGS) entry which is preliminary data.</text>
</comment>
<feature type="compositionally biased region" description="Basic and acidic residues" evidence="1">
    <location>
        <begin position="1"/>
        <end position="10"/>
    </location>
</feature>
<sequence length="230" mass="26384">MTPEEHDRAKYQSGEIPGPQHVTDEDVIVSRDTHRENRIPPGQSRTKKWPVLHATTVPEVTKEDWSLKVFGLVERELTFNWEQFQTLPRVKVFADFHCVTKWSRLGNLWEGVSANYLLQEAGIKPEAKYVICHAYDNGWSTNLPLEEFLKEDCLLADLHDGMKLTPDHGGPVRGIVPQLYAWKGAKWIKAIELSATDKPGYWEQGGYHNLGDPWQEQRFGSEEVPPGFYD</sequence>
<dbReference type="InterPro" id="IPR000572">
    <property type="entry name" value="OxRdtase_Mopterin-bd_dom"/>
</dbReference>
<dbReference type="CDD" id="cd02109">
    <property type="entry name" value="arch_bact_SO_family_Moco"/>
    <property type="match status" value="1"/>
</dbReference>
<evidence type="ECO:0000259" key="2">
    <source>
        <dbReference type="Pfam" id="PF00174"/>
    </source>
</evidence>
<accession>A0A2S8GKL3</accession>
<dbReference type="OrthoDB" id="9778777at2"/>
<dbReference type="EMBL" id="PUHZ01000017">
    <property type="protein sequence ID" value="PQO44920.1"/>
    <property type="molecule type" value="Genomic_DNA"/>
</dbReference>
<feature type="domain" description="Oxidoreductase molybdopterin-binding" evidence="2">
    <location>
        <begin position="56"/>
        <end position="202"/>
    </location>
</feature>
<gene>
    <name evidence="3" type="ORF">C5Y93_17680</name>
</gene>
<evidence type="ECO:0000313" key="3">
    <source>
        <dbReference type="EMBL" id="PQO44920.1"/>
    </source>
</evidence>
<name>A0A2S8GKL3_9BACT</name>
<evidence type="ECO:0000256" key="1">
    <source>
        <dbReference type="SAM" id="MobiDB-lite"/>
    </source>
</evidence>
<dbReference type="PANTHER" id="PTHR43032:SF4">
    <property type="entry name" value="OXIDOREDUCTASE MOLYBDOPTERIN-BINDING DOMAIN-CONTAINING PROTEIN"/>
    <property type="match status" value="1"/>
</dbReference>
<dbReference type="Proteomes" id="UP000237819">
    <property type="component" value="Unassembled WGS sequence"/>
</dbReference>
<feature type="region of interest" description="Disordered" evidence="1">
    <location>
        <begin position="1"/>
        <end position="25"/>
    </location>
</feature>
<dbReference type="InterPro" id="IPR036374">
    <property type="entry name" value="OxRdtase_Mopterin-bd_sf"/>
</dbReference>
<dbReference type="SUPFAM" id="SSF56524">
    <property type="entry name" value="Oxidoreductase molybdopterin-binding domain"/>
    <property type="match status" value="1"/>
</dbReference>
<organism evidence="3 4">
    <name type="scientific">Blastopirellula marina</name>
    <dbReference type="NCBI Taxonomy" id="124"/>
    <lineage>
        <taxon>Bacteria</taxon>
        <taxon>Pseudomonadati</taxon>
        <taxon>Planctomycetota</taxon>
        <taxon>Planctomycetia</taxon>
        <taxon>Pirellulales</taxon>
        <taxon>Pirellulaceae</taxon>
        <taxon>Blastopirellula</taxon>
    </lineage>
</organism>